<dbReference type="Gene3D" id="3.20.20.30">
    <property type="entry name" value="Luciferase-like domain"/>
    <property type="match status" value="1"/>
</dbReference>
<dbReference type="GO" id="GO:0005829">
    <property type="term" value="C:cytosol"/>
    <property type="evidence" value="ECO:0007669"/>
    <property type="project" value="TreeGrafter"/>
</dbReference>
<dbReference type="InterPro" id="IPR036661">
    <property type="entry name" value="Luciferase-like_sf"/>
</dbReference>
<proteinExistence type="predicted"/>
<evidence type="ECO:0000256" key="1">
    <source>
        <dbReference type="ARBA" id="ARBA00023002"/>
    </source>
</evidence>
<dbReference type="PANTHER" id="PTHR30137">
    <property type="entry name" value="LUCIFERASE-LIKE MONOOXYGENASE"/>
    <property type="match status" value="1"/>
</dbReference>
<dbReference type="SUPFAM" id="SSF51679">
    <property type="entry name" value="Bacterial luciferase-like"/>
    <property type="match status" value="1"/>
</dbReference>
<dbReference type="EMBL" id="SDMQ01000001">
    <property type="protein sequence ID" value="TBT88422.1"/>
    <property type="molecule type" value="Genomic_DNA"/>
</dbReference>
<dbReference type="Pfam" id="PF00296">
    <property type="entry name" value="Bac_luciferase"/>
    <property type="match status" value="1"/>
</dbReference>
<evidence type="ECO:0000259" key="3">
    <source>
        <dbReference type="Pfam" id="PF00296"/>
    </source>
</evidence>
<dbReference type="PANTHER" id="PTHR30137:SF8">
    <property type="entry name" value="BLR5498 PROTEIN"/>
    <property type="match status" value="1"/>
</dbReference>
<evidence type="ECO:0000313" key="4">
    <source>
        <dbReference type="EMBL" id="TBT88422.1"/>
    </source>
</evidence>
<reference evidence="4 5" key="1">
    <citation type="submission" date="2019-01" db="EMBL/GenBank/DDBJ databases">
        <title>Lactibacter flavus gen. nov., sp. nov., a novel bacterium of the family Propionibacteriaceae isolated from raw milk and dairy products.</title>
        <authorList>
            <person name="Huptas C."/>
            <person name="Wenning M."/>
            <person name="Breitenwieser F."/>
            <person name="Doll E."/>
            <person name="Von Neubeck M."/>
            <person name="Busse H.-J."/>
            <person name="Scherer S."/>
        </authorList>
    </citation>
    <scope>NUCLEOTIDE SEQUENCE [LARGE SCALE GENOMIC DNA]</scope>
    <source>
        <strain evidence="4 5">KCTC 33808</strain>
    </source>
</reference>
<dbReference type="InterPro" id="IPR011251">
    <property type="entry name" value="Luciferase-like_dom"/>
</dbReference>
<dbReference type="OrthoDB" id="9776438at2"/>
<accession>A0A4Q9KHA9</accession>
<protein>
    <submittedName>
        <fullName evidence="4">LLM class flavin-dependent oxidoreductase</fullName>
    </submittedName>
</protein>
<dbReference type="GO" id="GO:0016705">
    <property type="term" value="F:oxidoreductase activity, acting on paired donors, with incorporation or reduction of molecular oxygen"/>
    <property type="evidence" value="ECO:0007669"/>
    <property type="project" value="InterPro"/>
</dbReference>
<dbReference type="RefSeq" id="WP_131166553.1">
    <property type="nucleotide sequence ID" value="NZ_SDMQ01000001.1"/>
</dbReference>
<evidence type="ECO:0000313" key="5">
    <source>
        <dbReference type="Proteomes" id="UP000292373"/>
    </source>
</evidence>
<dbReference type="InterPro" id="IPR050766">
    <property type="entry name" value="Bact_Lucif_Oxidored"/>
</dbReference>
<evidence type="ECO:0000256" key="2">
    <source>
        <dbReference type="ARBA" id="ARBA00023033"/>
    </source>
</evidence>
<sequence>MDLQFGLDTFGDVTVDGAGKPVTQAQVIRDVVAQGVLADSLGVDYFAIGEHHRPDFAVSAPDTVLAGLATATGRIRLGSAVVVLSSDDPIRVYERFATIDALSGGRAEPVLGRGSFIESFGLYGFDLADYEKLFEEKLEVFSLLREEGPVTWSGTYRTPLADVDVFPKTEGGRMRSWVAVGGSPQSVVRAAHRGFGLQLAIIGGPAQRFKPFADLYRRAVDEFGVTTEMPVAVHSPGHVAETDELAAEQLFPHFKAQRDRIGRERGWGAMGSDEFTNEIEHGALYVGSPETVAAKIAATVRELKVDQFDLKYANGPMPHSQLMKSIELYATRVVPLVREMLA</sequence>
<dbReference type="GO" id="GO:0004497">
    <property type="term" value="F:monooxygenase activity"/>
    <property type="evidence" value="ECO:0007669"/>
    <property type="project" value="UniProtKB-KW"/>
</dbReference>
<keyword evidence="1" id="KW-0560">Oxidoreductase</keyword>
<keyword evidence="5" id="KW-1185">Reference proteome</keyword>
<organism evidence="4 5">
    <name type="scientific">Propioniciclava sinopodophylli</name>
    <dbReference type="NCBI Taxonomy" id="1837344"/>
    <lineage>
        <taxon>Bacteria</taxon>
        <taxon>Bacillati</taxon>
        <taxon>Actinomycetota</taxon>
        <taxon>Actinomycetes</taxon>
        <taxon>Propionibacteriales</taxon>
        <taxon>Propionibacteriaceae</taxon>
        <taxon>Propioniciclava</taxon>
    </lineage>
</organism>
<dbReference type="NCBIfam" id="TIGR03858">
    <property type="entry name" value="LLM_2I7G"/>
    <property type="match status" value="1"/>
</dbReference>
<dbReference type="AlphaFoldDB" id="A0A4Q9KHA9"/>
<keyword evidence="2" id="KW-0503">Monooxygenase</keyword>
<dbReference type="InterPro" id="IPR022290">
    <property type="entry name" value="LLM_Atu2307-like"/>
</dbReference>
<gene>
    <name evidence="4" type="ORF">ET989_00200</name>
</gene>
<name>A0A4Q9KHA9_9ACTN</name>
<feature type="domain" description="Luciferase-like" evidence="3">
    <location>
        <begin position="19"/>
        <end position="306"/>
    </location>
</feature>
<dbReference type="Proteomes" id="UP000292373">
    <property type="component" value="Unassembled WGS sequence"/>
</dbReference>
<comment type="caution">
    <text evidence="4">The sequence shown here is derived from an EMBL/GenBank/DDBJ whole genome shotgun (WGS) entry which is preliminary data.</text>
</comment>